<accession>A0A4R7JBQ9</accession>
<keyword evidence="9" id="KW-0732">Signal</keyword>
<dbReference type="GO" id="GO:0052861">
    <property type="term" value="F:endo-1,3(4)-beta-glucanase activity"/>
    <property type="evidence" value="ECO:0007669"/>
    <property type="project" value="InterPro"/>
</dbReference>
<evidence type="ECO:0000256" key="5">
    <source>
        <dbReference type="ARBA" id="ARBA00023277"/>
    </source>
</evidence>
<keyword evidence="7" id="KW-0961">Cell wall biogenesis/degradation</keyword>
<reference evidence="11 12" key="1">
    <citation type="submission" date="2019-03" db="EMBL/GenBank/DDBJ databases">
        <title>Genomic Encyclopedia of Archaeal and Bacterial Type Strains, Phase II (KMG-II): from individual species to whole genera.</title>
        <authorList>
            <person name="Goeker M."/>
        </authorList>
    </citation>
    <scope>NUCLEOTIDE SEQUENCE [LARGE SCALE GENOMIC DNA]</scope>
    <source>
        <strain evidence="11 12">DSM 24323</strain>
    </source>
</reference>
<feature type="signal peptide" evidence="9">
    <location>
        <begin position="1"/>
        <end position="19"/>
    </location>
</feature>
<comment type="caution">
    <text evidence="11">The sequence shown here is derived from an EMBL/GenBank/DDBJ whole genome shotgun (WGS) entry which is preliminary data.</text>
</comment>
<gene>
    <name evidence="11" type="ORF">CLV29_1699</name>
</gene>
<dbReference type="PROSITE" id="PS52008">
    <property type="entry name" value="GH81"/>
    <property type="match status" value="1"/>
</dbReference>
<protein>
    <recommendedName>
        <fullName evidence="3">glucan endo-1,3-beta-D-glucosidase</fullName>
        <ecNumber evidence="3">3.2.1.39</ecNumber>
    </recommendedName>
</protein>
<feature type="domain" description="Glycosyl hydrolase family 81 C-terminal" evidence="10">
    <location>
        <begin position="355"/>
        <end position="669"/>
    </location>
</feature>
<keyword evidence="6" id="KW-0326">Glycosidase</keyword>
<dbReference type="PROSITE" id="PS51257">
    <property type="entry name" value="PROKAR_LIPOPROTEIN"/>
    <property type="match status" value="1"/>
</dbReference>
<dbReference type="PANTHER" id="PTHR31983:SF0">
    <property type="entry name" value="GLUCAN ENDO-1,3-BETA-D-GLUCOSIDASE 2"/>
    <property type="match status" value="1"/>
</dbReference>
<dbReference type="GO" id="GO:0000272">
    <property type="term" value="P:polysaccharide catabolic process"/>
    <property type="evidence" value="ECO:0007669"/>
    <property type="project" value="UniProtKB-KW"/>
</dbReference>
<evidence type="ECO:0000313" key="12">
    <source>
        <dbReference type="Proteomes" id="UP000295371"/>
    </source>
</evidence>
<dbReference type="OrthoDB" id="5480482at2"/>
<evidence type="ECO:0000256" key="7">
    <source>
        <dbReference type="ARBA" id="ARBA00023316"/>
    </source>
</evidence>
<dbReference type="PANTHER" id="PTHR31983">
    <property type="entry name" value="ENDO-1,3(4)-BETA-GLUCANASE 1"/>
    <property type="match status" value="1"/>
</dbReference>
<evidence type="ECO:0000313" key="11">
    <source>
        <dbReference type="EMBL" id="TDT34053.1"/>
    </source>
</evidence>
<evidence type="ECO:0000256" key="9">
    <source>
        <dbReference type="SAM" id="SignalP"/>
    </source>
</evidence>
<dbReference type="EC" id="3.2.1.39" evidence="3"/>
<dbReference type="EMBL" id="SOAW01000001">
    <property type="protein sequence ID" value="TDT34053.1"/>
    <property type="molecule type" value="Genomic_DNA"/>
</dbReference>
<dbReference type="AlphaFoldDB" id="A0A4R7JBQ9"/>
<evidence type="ECO:0000256" key="2">
    <source>
        <dbReference type="ARBA" id="ARBA00010730"/>
    </source>
</evidence>
<dbReference type="Pfam" id="PF17652">
    <property type="entry name" value="Glyco_hydro81C"/>
    <property type="match status" value="1"/>
</dbReference>
<evidence type="ECO:0000259" key="10">
    <source>
        <dbReference type="Pfam" id="PF17652"/>
    </source>
</evidence>
<keyword evidence="12" id="KW-1185">Reference proteome</keyword>
<sequence length="676" mass="72124">MSRLRGAIPVLVICLLATACTPGAPDPDGGGTGRPSGELGDRAMDESVVEPLVEAQTQESLGGLPASRLADGVAPATNRWYSGLVYGEQPMAVYPVPMSFGLTAEGFGLGLPPVTTTADLIAGSHTPAITVGTGAAAATVTEHDEFIVKIAVTGERAVGTVQLTRGSPFITWTADEAGTLTVDGAPTEVADGVWETTVAGSRYGMAITDGSLDGSSVTIDQGGVIGWWPVPEGAETTALAQAATSPVTDVELHRERDGEELITTLDYVTDSGSTAYVVEPHQRTGGAGGDQECISAAYASVTGTLALCTGSRLSWRTPVIDVVTDLDLDSLDDADRELLIETVKADAAAVPEFPADSYFGGKALQREAQLLNLASGLELTAEADTIRARLREQLLLWAEQQGCASRAERCFVYDPEAKGMIGQVTAFGSEQFNDHHFHYGHFLYAAAILLLYEPELRDQLSPVMDLLAADIATSEANDSFPQRRVFDTYMGHSWASGTAPFGDGNNQESISEAVNAWTGLALWARASENTDLLDEAEWLLSLEAASGLQYWTDIDLSDPVYSGYDHDIVSLNWSGKREYATWFSPEPAAKLGILLIPLNPSMSYLATDPERIRQRVDEASAAGFDQAFGDYLLMYLAMAGGEDRERAIAEATSLPEEFLDDGNSRSYLLAWILTQP</sequence>
<name>A0A4R7JBQ9_9ACTN</name>
<dbReference type="Proteomes" id="UP000295371">
    <property type="component" value="Unassembled WGS sequence"/>
</dbReference>
<comment type="catalytic activity">
    <reaction evidence="1">
        <text>Hydrolysis of (1-&gt;3)-beta-D-glucosidic linkages in (1-&gt;3)-beta-D-glucans.</text>
        <dbReference type="EC" id="3.2.1.39"/>
    </reaction>
</comment>
<evidence type="ECO:0000256" key="3">
    <source>
        <dbReference type="ARBA" id="ARBA00012780"/>
    </source>
</evidence>
<keyword evidence="5" id="KW-0119">Carbohydrate metabolism</keyword>
<evidence type="ECO:0000256" key="4">
    <source>
        <dbReference type="ARBA" id="ARBA00022801"/>
    </source>
</evidence>
<keyword evidence="8" id="KW-0624">Polysaccharide degradation</keyword>
<dbReference type="InterPro" id="IPR040720">
    <property type="entry name" value="GH81_C"/>
</dbReference>
<dbReference type="GO" id="GO:0071555">
    <property type="term" value="P:cell wall organization"/>
    <property type="evidence" value="ECO:0007669"/>
    <property type="project" value="UniProtKB-KW"/>
</dbReference>
<dbReference type="InterPro" id="IPR005200">
    <property type="entry name" value="Endo-beta-glucanase"/>
</dbReference>
<dbReference type="RefSeq" id="WP_133754477.1">
    <property type="nucleotide sequence ID" value="NZ_SOAW01000001.1"/>
</dbReference>
<dbReference type="GO" id="GO:0042973">
    <property type="term" value="F:glucan endo-1,3-beta-D-glucosidase activity"/>
    <property type="evidence" value="ECO:0007669"/>
    <property type="project" value="UniProtKB-EC"/>
</dbReference>
<dbReference type="Gene3D" id="2.70.98.30">
    <property type="entry name" value="Golgi alpha-mannosidase II, domain 4"/>
    <property type="match status" value="1"/>
</dbReference>
<evidence type="ECO:0000256" key="8">
    <source>
        <dbReference type="ARBA" id="ARBA00023326"/>
    </source>
</evidence>
<evidence type="ECO:0000256" key="6">
    <source>
        <dbReference type="ARBA" id="ARBA00023295"/>
    </source>
</evidence>
<comment type="similarity">
    <text evidence="2">Belongs to the glycosyl hydrolase 81 family.</text>
</comment>
<feature type="chain" id="PRO_5039151773" description="glucan endo-1,3-beta-D-glucosidase" evidence="9">
    <location>
        <begin position="20"/>
        <end position="676"/>
    </location>
</feature>
<proteinExistence type="inferred from homology"/>
<keyword evidence="4" id="KW-0378">Hydrolase</keyword>
<organism evidence="11 12">
    <name type="scientific">Naumannella halotolerans</name>
    <dbReference type="NCBI Taxonomy" id="993414"/>
    <lineage>
        <taxon>Bacteria</taxon>
        <taxon>Bacillati</taxon>
        <taxon>Actinomycetota</taxon>
        <taxon>Actinomycetes</taxon>
        <taxon>Propionibacteriales</taxon>
        <taxon>Propionibacteriaceae</taxon>
        <taxon>Naumannella</taxon>
    </lineage>
</organism>
<evidence type="ECO:0000256" key="1">
    <source>
        <dbReference type="ARBA" id="ARBA00000382"/>
    </source>
</evidence>